<dbReference type="GO" id="GO:0005935">
    <property type="term" value="C:cellular bud neck"/>
    <property type="evidence" value="ECO:0007669"/>
    <property type="project" value="UniProtKB-SubCell"/>
</dbReference>
<feature type="region of interest" description="Disordered" evidence="14">
    <location>
        <begin position="720"/>
        <end position="742"/>
    </location>
</feature>
<feature type="region of interest" description="Disordered" evidence="14">
    <location>
        <begin position="834"/>
        <end position="861"/>
    </location>
</feature>
<keyword evidence="5" id="KW-0597">Phosphoprotein</keyword>
<evidence type="ECO:0000256" key="14">
    <source>
        <dbReference type="SAM" id="MobiDB-lite"/>
    </source>
</evidence>
<feature type="compositionally biased region" description="Polar residues" evidence="14">
    <location>
        <begin position="1057"/>
        <end position="1072"/>
    </location>
</feature>
<dbReference type="VEuPathDB" id="FungiDB:DEHA2G13948g"/>
<evidence type="ECO:0000256" key="12">
    <source>
        <dbReference type="ARBA" id="ARBA00048679"/>
    </source>
</evidence>
<feature type="region of interest" description="Disordered" evidence="14">
    <location>
        <begin position="69"/>
        <end position="98"/>
    </location>
</feature>
<keyword evidence="9 13" id="KW-0067">ATP-binding</keyword>
<dbReference type="GO" id="GO:0005940">
    <property type="term" value="C:septin ring"/>
    <property type="evidence" value="ECO:0007669"/>
    <property type="project" value="UniProtKB-ARBA"/>
</dbReference>
<keyword evidence="17" id="KW-1185">Reference proteome</keyword>
<feature type="region of interest" description="Disordered" evidence="14">
    <location>
        <begin position="612"/>
        <end position="640"/>
    </location>
</feature>
<feature type="region of interest" description="Disordered" evidence="14">
    <location>
        <begin position="662"/>
        <end position="690"/>
    </location>
</feature>
<dbReference type="FunFam" id="1.10.510.10:FF:000394">
    <property type="entry name" value="Serine/threonine-protein kinase HSL1"/>
    <property type="match status" value="1"/>
</dbReference>
<dbReference type="PANTHER" id="PTHR24346">
    <property type="entry name" value="MAP/MICROTUBULE AFFINITY-REGULATING KINASE"/>
    <property type="match status" value="1"/>
</dbReference>
<dbReference type="HOGENOM" id="CLU_003363_0_1_1"/>
<feature type="compositionally biased region" description="Basic and acidic residues" evidence="14">
    <location>
        <begin position="1248"/>
        <end position="1261"/>
    </location>
</feature>
<feature type="compositionally biased region" description="Polar residues" evidence="14">
    <location>
        <begin position="1353"/>
        <end position="1363"/>
    </location>
</feature>
<feature type="region of interest" description="Disordered" evidence="14">
    <location>
        <begin position="1299"/>
        <end position="1363"/>
    </location>
</feature>
<dbReference type="GO" id="GO:0004674">
    <property type="term" value="F:protein serine/threonine kinase activity"/>
    <property type="evidence" value="ECO:0007669"/>
    <property type="project" value="UniProtKB-KW"/>
</dbReference>
<evidence type="ECO:0000313" key="16">
    <source>
        <dbReference type="EMBL" id="CAR65971.1"/>
    </source>
</evidence>
<dbReference type="PROSITE" id="PS50011">
    <property type="entry name" value="PROTEIN_KINASE_DOM"/>
    <property type="match status" value="1"/>
</dbReference>
<feature type="compositionally biased region" description="Low complexity" evidence="14">
    <location>
        <begin position="461"/>
        <end position="474"/>
    </location>
</feature>
<feature type="region of interest" description="Disordered" evidence="14">
    <location>
        <begin position="1057"/>
        <end position="1083"/>
    </location>
</feature>
<feature type="binding site" evidence="13">
    <location>
        <position position="119"/>
    </location>
    <ligand>
        <name>ATP</name>
        <dbReference type="ChEBI" id="CHEBI:30616"/>
    </ligand>
</feature>
<evidence type="ECO:0000256" key="6">
    <source>
        <dbReference type="ARBA" id="ARBA00022679"/>
    </source>
</evidence>
<feature type="region of interest" description="Disordered" evidence="14">
    <location>
        <begin position="1194"/>
        <end position="1213"/>
    </location>
</feature>
<dbReference type="EC" id="2.7.11.1" evidence="3"/>
<feature type="compositionally biased region" description="Low complexity" evidence="14">
    <location>
        <begin position="490"/>
        <end position="499"/>
    </location>
</feature>
<keyword evidence="6" id="KW-0808">Transferase</keyword>
<keyword evidence="10" id="KW-0175">Coiled coil</keyword>
<dbReference type="GO" id="GO:0001558">
    <property type="term" value="P:regulation of cell growth"/>
    <property type="evidence" value="ECO:0007669"/>
    <property type="project" value="UniProtKB-ARBA"/>
</dbReference>
<feature type="compositionally biased region" description="Low complexity" evidence="14">
    <location>
        <begin position="1158"/>
        <end position="1173"/>
    </location>
</feature>
<dbReference type="GO" id="GO:0035556">
    <property type="term" value="P:intracellular signal transduction"/>
    <property type="evidence" value="ECO:0007669"/>
    <property type="project" value="TreeGrafter"/>
</dbReference>
<feature type="domain" description="Protein kinase" evidence="15">
    <location>
        <begin position="90"/>
        <end position="360"/>
    </location>
</feature>
<evidence type="ECO:0000256" key="9">
    <source>
        <dbReference type="ARBA" id="ARBA00022840"/>
    </source>
</evidence>
<dbReference type="PANTHER" id="PTHR24346:SF110">
    <property type="entry name" value="NON-SPECIFIC SERINE_THREONINE PROTEIN KINASE"/>
    <property type="match status" value="1"/>
</dbReference>
<keyword evidence="7 13" id="KW-0547">Nucleotide-binding</keyword>
<evidence type="ECO:0000259" key="15">
    <source>
        <dbReference type="PROSITE" id="PS50011"/>
    </source>
</evidence>
<dbReference type="OMA" id="KGHNRFS"/>
<dbReference type="OrthoDB" id="504170at2759"/>
<comment type="catalytic activity">
    <reaction evidence="12">
        <text>L-seryl-[protein] + ATP = O-phospho-L-seryl-[protein] + ADP + H(+)</text>
        <dbReference type="Rhea" id="RHEA:17989"/>
        <dbReference type="Rhea" id="RHEA-COMP:9863"/>
        <dbReference type="Rhea" id="RHEA-COMP:11604"/>
        <dbReference type="ChEBI" id="CHEBI:15378"/>
        <dbReference type="ChEBI" id="CHEBI:29999"/>
        <dbReference type="ChEBI" id="CHEBI:30616"/>
        <dbReference type="ChEBI" id="CHEBI:83421"/>
        <dbReference type="ChEBI" id="CHEBI:456216"/>
        <dbReference type="EC" id="2.7.11.1"/>
    </reaction>
</comment>
<feature type="region of interest" description="Disordered" evidence="14">
    <location>
        <begin position="1"/>
        <end position="49"/>
    </location>
</feature>
<accession>B5RUS7</accession>
<sequence>MGRYRDRNRETDENDDTNRQATMTTTLVQQHSRQSLGKFVNPSPTKYESTENMDKVVQSVTNATKRLSQISTNTNSSAKKRKTQNRIGPWKLGRTLGRGSTGRVRLAKNVNSGKLAAVKIVPKSNFKKLENPKYKRNSVDSSGSVKDRLPYGIEREIIIMKLISHPNIMGLYDVWENKNDLYLILEYIEGGELFDYLIKKGKLQEFEAISYFKQIINGIHYLHQFNICHRDLKPENLLLDFNKNIKIADFGMAALEVREKLLETSCGSPHYASPEIVAGKNYHGAPSDIWSCGIILFALLTGHLPFDDENIRKLLLKVQNGKFLMPNNLSSESKDLISKMLKVNPSERITIDAILQHPLLTKYPEPSVRKDKVTEYSDLNIRPIDSINNIDKEILKNLSVLFHNRDEQTIISKLLSPEDCSEKTFYYLLVKYRNEHLTASNNTINNYEDDPDLTGSESKQTITRSTSIVKTTTTDPLTGEKHTTIRKIPNSTSNFSNRSRSPKKKPEVLGNITNTAPTFKASTSFNKKKTLMNNNVISRNNSSKSLRKRPPQQQPPKLSRKISGMPDLNDLRLEKTQLNSLYKQQKLNGSFGNKSLFNFESVCQEIFGNAEQHEGDRKIEPKENLRKDKQMDGRTGKLSNIEKCERELAAKVHEKNDARALKLQHQQKEEDAKLQHKKQLESKKRDQSKLLQEKQRQALEKLGSQIQDNNDNNRRGIAHRTQQRHVTEPAPTSSLDPKLGGGAKSLLRAKSLASPSSYVSLRQNTHTSDNTSKVLQTLGIEVAPLKTSTKFNSNLKTSSSKNLSDYLDNETLYSRSDKSIEHQKENISMNKFNEKEKVNQSIAKPNYSRTSTSKSQPSAISRTTTLNSIGYRSLLDGIDENKVQKDLPKRPNGEKDYDTTLSTIETRKNGLIPNPRFSRFSFNGLLNSRFDNPDVTIQNNLVSSGTVVRKSVNQKEPISSRIIEEDPQTSHLKSETGSLKKSSTNLLGLGIVQNHQGKTSRKVSQNSEYCDSNFISVNLSDTADDSQDNTTLEENAISLSHANSVLKDDHANTTVSNTTISKQQEVLNTNVDQRNKRKSSYLGNLEGSKETLVENDKEDKSFQDSIKSMYKDYAKLYNDKKPKSETNTQELGETDDNIPSEKQTRERQSILRDDRINSIDSDNDLSFAADGSSNIDILDSSSIADTNMIENRSEIQSNDNKYSPTITDNQKDFGDEYEDEIDDQFSQHGDQQEYNHEYDHENNHEYNQEDGQEQHEHDHNQQNDQQLQDSDRLQTGTDLRKSTASTQIFSTMNLPKIRDKNSVVEENKEIKHSEVKSEESNQRHNSIFNKLKPKREAPKPPGFKWDDEKSQGHNRFSRISVSSKFDKQQKLNDNYNDSSKSNWFMKFINSLTANSKTPKGEKRKSLIRKFNSDKLDDNETKNFCVLDSTLQSSELTRVIKDTLELKKIEGSVSKVDIDEDFGMISGVIPARYSGGRRLRFKIEIINLKNSSSLHLSKLKGTDKGFKNLTNTVKFIVSKEEQNINRMSSVEA</sequence>
<dbReference type="STRING" id="284592.B5RUS7"/>
<feature type="compositionally biased region" description="Basic and acidic residues" evidence="14">
    <location>
        <begin position="1"/>
        <end position="11"/>
    </location>
</feature>
<dbReference type="CDD" id="cd14081">
    <property type="entry name" value="STKc_BRSK1_2"/>
    <property type="match status" value="1"/>
</dbReference>
<reference evidence="16 17" key="1">
    <citation type="journal article" date="2004" name="Nature">
        <title>Genome evolution in yeasts.</title>
        <authorList>
            <consortium name="Genolevures"/>
            <person name="Dujon B."/>
            <person name="Sherman D."/>
            <person name="Fischer G."/>
            <person name="Durrens P."/>
            <person name="Casaregola S."/>
            <person name="Lafontaine I."/>
            <person name="de Montigny J."/>
            <person name="Marck C."/>
            <person name="Neuveglise C."/>
            <person name="Talla E."/>
            <person name="Goffard N."/>
            <person name="Frangeul L."/>
            <person name="Aigle M."/>
            <person name="Anthouard V."/>
            <person name="Babour A."/>
            <person name="Barbe V."/>
            <person name="Barnay S."/>
            <person name="Blanchin S."/>
            <person name="Beckerich J.M."/>
            <person name="Beyne E."/>
            <person name="Bleykasten C."/>
            <person name="Boisrame A."/>
            <person name="Boyer J."/>
            <person name="Cattolico L."/>
            <person name="Confanioleri F."/>
            <person name="de Daruvar A."/>
            <person name="Despons L."/>
            <person name="Fabre E."/>
            <person name="Fairhead C."/>
            <person name="Ferry-Dumazet H."/>
            <person name="Groppi A."/>
            <person name="Hantraye F."/>
            <person name="Hennequin C."/>
            <person name="Jauniaux N."/>
            <person name="Joyet P."/>
            <person name="Kachouri R."/>
            <person name="Kerrest A."/>
            <person name="Koszul R."/>
            <person name="Lemaire M."/>
            <person name="Lesur I."/>
            <person name="Ma L."/>
            <person name="Muller H."/>
            <person name="Nicaud J.M."/>
            <person name="Nikolski M."/>
            <person name="Oztas S."/>
            <person name="Ozier-Kalogeropoulos O."/>
            <person name="Pellenz S."/>
            <person name="Potier S."/>
            <person name="Richard G.F."/>
            <person name="Straub M.L."/>
            <person name="Suleau A."/>
            <person name="Swennene D."/>
            <person name="Tekaia F."/>
            <person name="Wesolowski-Louvel M."/>
            <person name="Westhof E."/>
            <person name="Wirth B."/>
            <person name="Zeniou-Meyer M."/>
            <person name="Zivanovic I."/>
            <person name="Bolotin-Fukuhara M."/>
            <person name="Thierry A."/>
            <person name="Bouchier C."/>
            <person name="Caudron B."/>
            <person name="Scarpelli C."/>
            <person name="Gaillardin C."/>
            <person name="Weissenbach J."/>
            <person name="Wincker P."/>
            <person name="Souciet J.L."/>
        </authorList>
    </citation>
    <scope>NUCLEOTIDE SEQUENCE [LARGE SCALE GENOMIC DNA]</scope>
    <source>
        <strain evidence="17">ATCC 36239 / CBS 767 / BCRC 21394 / JCM 1990 / NBRC 0083 / IGC 2968</strain>
    </source>
</reference>
<keyword evidence="4" id="KW-0723">Serine/threonine-protein kinase</keyword>
<evidence type="ECO:0000256" key="5">
    <source>
        <dbReference type="ARBA" id="ARBA00022553"/>
    </source>
</evidence>
<dbReference type="PROSITE" id="PS00108">
    <property type="entry name" value="PROTEIN_KINASE_ST"/>
    <property type="match status" value="1"/>
</dbReference>
<feature type="compositionally biased region" description="Basic and acidic residues" evidence="14">
    <location>
        <begin position="1334"/>
        <end position="1351"/>
    </location>
</feature>
<evidence type="ECO:0000256" key="8">
    <source>
        <dbReference type="ARBA" id="ARBA00022777"/>
    </source>
</evidence>
<feature type="compositionally biased region" description="Polar residues" evidence="14">
    <location>
        <begin position="511"/>
        <end position="537"/>
    </location>
</feature>
<dbReference type="SMART" id="SM00220">
    <property type="entry name" value="S_TKc"/>
    <property type="match status" value="1"/>
</dbReference>
<feature type="compositionally biased region" description="Basic and acidic residues" evidence="14">
    <location>
        <begin position="1142"/>
        <end position="1157"/>
    </location>
</feature>
<comment type="catalytic activity">
    <reaction evidence="11">
        <text>L-threonyl-[protein] + ATP = O-phospho-L-threonyl-[protein] + ADP + H(+)</text>
        <dbReference type="Rhea" id="RHEA:46608"/>
        <dbReference type="Rhea" id="RHEA-COMP:11060"/>
        <dbReference type="Rhea" id="RHEA-COMP:11605"/>
        <dbReference type="ChEBI" id="CHEBI:15378"/>
        <dbReference type="ChEBI" id="CHEBI:30013"/>
        <dbReference type="ChEBI" id="CHEBI:30616"/>
        <dbReference type="ChEBI" id="CHEBI:61977"/>
        <dbReference type="ChEBI" id="CHEBI:456216"/>
        <dbReference type="EC" id="2.7.11.1"/>
    </reaction>
</comment>
<dbReference type="Proteomes" id="UP000000599">
    <property type="component" value="Chromosome G"/>
</dbReference>
<evidence type="ECO:0000256" key="10">
    <source>
        <dbReference type="ARBA" id="ARBA00023054"/>
    </source>
</evidence>
<dbReference type="InterPro" id="IPR008271">
    <property type="entry name" value="Ser/Thr_kinase_AS"/>
</dbReference>
<dbReference type="KEGG" id="dha:DEHA2G13948g"/>
<proteinExistence type="inferred from homology"/>
<dbReference type="InterPro" id="IPR031850">
    <property type="entry name" value="Fungal_KA1_dom"/>
</dbReference>
<dbReference type="eggNOG" id="KOG0588">
    <property type="taxonomic scope" value="Eukaryota"/>
</dbReference>
<feature type="compositionally biased region" description="Polar residues" evidence="14">
    <location>
        <begin position="839"/>
        <end position="861"/>
    </location>
</feature>
<gene>
    <name evidence="16" type="ordered locus">DEHA2G13948g</name>
</gene>
<dbReference type="GO" id="GO:0060258">
    <property type="term" value="P:negative regulation of filamentous growth"/>
    <property type="evidence" value="ECO:0007669"/>
    <property type="project" value="UniProtKB-ARBA"/>
</dbReference>
<protein>
    <recommendedName>
        <fullName evidence="3">non-specific serine/threonine protein kinase</fullName>
        <ecNumber evidence="3">2.7.11.1</ecNumber>
    </recommendedName>
</protein>
<evidence type="ECO:0000256" key="13">
    <source>
        <dbReference type="PROSITE-ProRule" id="PRU10141"/>
    </source>
</evidence>
<dbReference type="GeneID" id="8999209"/>
<feature type="compositionally biased region" description="Basic and acidic residues" evidence="14">
    <location>
        <begin position="1299"/>
        <end position="1322"/>
    </location>
</feature>
<evidence type="ECO:0000256" key="2">
    <source>
        <dbReference type="ARBA" id="ARBA00010791"/>
    </source>
</evidence>
<keyword evidence="8" id="KW-0418">Kinase</keyword>
<feature type="region of interest" description="Disordered" evidence="14">
    <location>
        <begin position="1118"/>
        <end position="1173"/>
    </location>
</feature>
<evidence type="ECO:0000256" key="1">
    <source>
        <dbReference type="ARBA" id="ARBA00004266"/>
    </source>
</evidence>
<dbReference type="SUPFAM" id="SSF56112">
    <property type="entry name" value="Protein kinase-like (PK-like)"/>
    <property type="match status" value="1"/>
</dbReference>
<dbReference type="Pfam" id="PF16797">
    <property type="entry name" value="Fungal_KA1"/>
    <property type="match status" value="1"/>
</dbReference>
<dbReference type="InterPro" id="IPR000719">
    <property type="entry name" value="Prot_kinase_dom"/>
</dbReference>
<feature type="region of interest" description="Disordered" evidence="14">
    <location>
        <begin position="442"/>
        <end position="568"/>
    </location>
</feature>
<comment type="subcellular location">
    <subcellularLocation>
        <location evidence="1">Bud neck</location>
    </subcellularLocation>
</comment>
<dbReference type="Pfam" id="PF00069">
    <property type="entry name" value="Pkinase"/>
    <property type="match status" value="1"/>
</dbReference>
<comment type="similarity">
    <text evidence="2">Belongs to the protein kinase superfamily. CAMK Ser/Thr protein kinase family. NIM1 subfamily.</text>
</comment>
<dbReference type="InterPro" id="IPR011009">
    <property type="entry name" value="Kinase-like_dom_sf"/>
</dbReference>
<dbReference type="InParanoid" id="B5RUS7"/>
<dbReference type="GO" id="GO:0030447">
    <property type="term" value="P:filamentous growth"/>
    <property type="evidence" value="ECO:0007669"/>
    <property type="project" value="UniProtKB-ARBA"/>
</dbReference>
<evidence type="ECO:0000313" key="17">
    <source>
        <dbReference type="Proteomes" id="UP000000599"/>
    </source>
</evidence>
<dbReference type="RefSeq" id="XP_002770637.1">
    <property type="nucleotide sequence ID" value="XM_002770591.1"/>
</dbReference>
<dbReference type="EMBL" id="CR382139">
    <property type="protein sequence ID" value="CAR65971.1"/>
    <property type="molecule type" value="Genomic_DNA"/>
</dbReference>
<evidence type="ECO:0000256" key="3">
    <source>
        <dbReference type="ARBA" id="ARBA00012513"/>
    </source>
</evidence>
<dbReference type="InterPro" id="IPR017441">
    <property type="entry name" value="Protein_kinase_ATP_BS"/>
</dbReference>
<feature type="compositionally biased region" description="Polar residues" evidence="14">
    <location>
        <begin position="1194"/>
        <end position="1208"/>
    </location>
</feature>
<evidence type="ECO:0000256" key="4">
    <source>
        <dbReference type="ARBA" id="ARBA00022527"/>
    </source>
</evidence>
<feature type="compositionally biased region" description="Polar residues" evidence="14">
    <location>
        <begin position="20"/>
        <end position="35"/>
    </location>
</feature>
<name>B5RUS7_DEBHA</name>
<feature type="region of interest" description="Disordered" evidence="14">
    <location>
        <begin position="1248"/>
        <end position="1269"/>
    </location>
</feature>
<dbReference type="PROSITE" id="PS00107">
    <property type="entry name" value="PROTEIN_KINASE_ATP"/>
    <property type="match status" value="1"/>
</dbReference>
<evidence type="ECO:0000256" key="7">
    <source>
        <dbReference type="ARBA" id="ARBA00022741"/>
    </source>
</evidence>
<evidence type="ECO:0000256" key="11">
    <source>
        <dbReference type="ARBA" id="ARBA00047899"/>
    </source>
</evidence>
<organism evidence="16 17">
    <name type="scientific">Debaryomyces hansenii (strain ATCC 36239 / CBS 767 / BCRC 21394 / JCM 1990 / NBRC 0083 / IGC 2968)</name>
    <name type="common">Yeast</name>
    <name type="synonym">Torulaspora hansenii</name>
    <dbReference type="NCBI Taxonomy" id="284592"/>
    <lineage>
        <taxon>Eukaryota</taxon>
        <taxon>Fungi</taxon>
        <taxon>Dikarya</taxon>
        <taxon>Ascomycota</taxon>
        <taxon>Saccharomycotina</taxon>
        <taxon>Pichiomycetes</taxon>
        <taxon>Debaryomycetaceae</taxon>
        <taxon>Debaryomyces</taxon>
    </lineage>
</organism>
<dbReference type="GO" id="GO:0005524">
    <property type="term" value="F:ATP binding"/>
    <property type="evidence" value="ECO:0007669"/>
    <property type="project" value="UniProtKB-UniRule"/>
</dbReference>
<dbReference type="Gene3D" id="1.10.510.10">
    <property type="entry name" value="Transferase(Phosphotransferase) domain 1"/>
    <property type="match status" value="1"/>
</dbReference>